<evidence type="ECO:0000256" key="3">
    <source>
        <dbReference type="ARBA" id="ARBA00022840"/>
    </source>
</evidence>
<keyword evidence="6" id="KW-1185">Reference proteome</keyword>
<dbReference type="GO" id="GO:0016787">
    <property type="term" value="F:hydrolase activity"/>
    <property type="evidence" value="ECO:0007669"/>
    <property type="project" value="UniProtKB-KW"/>
</dbReference>
<dbReference type="RefSeq" id="WP_017053217.1">
    <property type="nucleotide sequence ID" value="NZ_JBGOOT010000010.1"/>
</dbReference>
<proteinExistence type="predicted"/>
<dbReference type="InterPro" id="IPR003833">
    <property type="entry name" value="CT_C_D"/>
</dbReference>
<evidence type="ECO:0000256" key="2">
    <source>
        <dbReference type="ARBA" id="ARBA00022801"/>
    </source>
</evidence>
<dbReference type="EMBL" id="JBGOOT010000010">
    <property type="protein sequence ID" value="MEZ8195845.1"/>
    <property type="molecule type" value="Genomic_DNA"/>
</dbReference>
<dbReference type="InterPro" id="IPR010016">
    <property type="entry name" value="PxpB"/>
</dbReference>
<organism evidence="5 6">
    <name type="scientific">Vibrio cortegadensis</name>
    <dbReference type="NCBI Taxonomy" id="1328770"/>
    <lineage>
        <taxon>Bacteria</taxon>
        <taxon>Pseudomonadati</taxon>
        <taxon>Pseudomonadota</taxon>
        <taxon>Gammaproteobacteria</taxon>
        <taxon>Vibrionales</taxon>
        <taxon>Vibrionaceae</taxon>
        <taxon>Vibrio</taxon>
    </lineage>
</organism>
<keyword evidence="2 5" id="KW-0378">Hydrolase</keyword>
<dbReference type="Pfam" id="PF02682">
    <property type="entry name" value="CT_C_D"/>
    <property type="match status" value="1"/>
</dbReference>
<reference evidence="5 6" key="1">
    <citation type="submission" date="2024-06" db="EMBL/GenBank/DDBJ databases">
        <authorList>
            <person name="Steensen K."/>
            <person name="Seneca J."/>
            <person name="Bartlau N."/>
            <person name="Yu A.X."/>
            <person name="Polz M.F."/>
        </authorList>
    </citation>
    <scope>NUCLEOTIDE SEQUENCE [LARGE SCALE GENOMIC DNA]</scope>
    <source>
        <strain evidence="5 6">FF146</strain>
    </source>
</reference>
<name>A0ABV4M8I8_9VIBR</name>
<dbReference type="SUPFAM" id="SSF50891">
    <property type="entry name" value="Cyclophilin-like"/>
    <property type="match status" value="1"/>
</dbReference>
<keyword evidence="1" id="KW-0547">Nucleotide-binding</keyword>
<dbReference type="PANTHER" id="PTHR34698:SF2">
    <property type="entry name" value="5-OXOPROLINASE SUBUNIT B"/>
    <property type="match status" value="1"/>
</dbReference>
<dbReference type="InterPro" id="IPR029000">
    <property type="entry name" value="Cyclophilin-like_dom_sf"/>
</dbReference>
<sequence>MRPDSYTINPVAECSVMLRFELPITAQSLALVGYTANLIRYQFQTSIMNVTPSYCSILVDYLPYRISESQIIAQLHELMLNTDEHQPSKLSPKTITLPTYYSHRVGPDISRYESIGITLETLIELHTSEVYSVSAIGFAPSFAFLSGLNEKLKLPRLETPRVYVQKGSVGIADRQTAVYPNHSPGGWNIIGNCPLELYRPDSAEICPFNIGDSVKFESIDESTFLSLGGVIKEADKQ</sequence>
<dbReference type="SUPFAM" id="SSF160467">
    <property type="entry name" value="PH0987 N-terminal domain-like"/>
    <property type="match status" value="1"/>
</dbReference>
<evidence type="ECO:0000256" key="1">
    <source>
        <dbReference type="ARBA" id="ARBA00022741"/>
    </source>
</evidence>
<dbReference type="Gene3D" id="2.40.100.10">
    <property type="entry name" value="Cyclophilin-like"/>
    <property type="match status" value="1"/>
</dbReference>
<evidence type="ECO:0000259" key="4">
    <source>
        <dbReference type="SMART" id="SM00796"/>
    </source>
</evidence>
<dbReference type="Gene3D" id="3.30.1360.40">
    <property type="match status" value="1"/>
</dbReference>
<dbReference type="Proteomes" id="UP001569153">
    <property type="component" value="Unassembled WGS sequence"/>
</dbReference>
<feature type="domain" description="Carboxyltransferase" evidence="4">
    <location>
        <begin position="6"/>
        <end position="208"/>
    </location>
</feature>
<protein>
    <submittedName>
        <fullName evidence="5">Allophanate hydrolase subunit 1</fullName>
    </submittedName>
</protein>
<evidence type="ECO:0000313" key="5">
    <source>
        <dbReference type="EMBL" id="MEZ8195845.1"/>
    </source>
</evidence>
<comment type="caution">
    <text evidence="5">The sequence shown here is derived from an EMBL/GenBank/DDBJ whole genome shotgun (WGS) entry which is preliminary data.</text>
</comment>
<keyword evidence="3" id="KW-0067">ATP-binding</keyword>
<accession>A0ABV4M8I8</accession>
<dbReference type="SMART" id="SM00796">
    <property type="entry name" value="AHS1"/>
    <property type="match status" value="1"/>
</dbReference>
<evidence type="ECO:0000313" key="6">
    <source>
        <dbReference type="Proteomes" id="UP001569153"/>
    </source>
</evidence>
<gene>
    <name evidence="5" type="ORF">ACED38_13270</name>
</gene>
<dbReference type="PANTHER" id="PTHR34698">
    <property type="entry name" value="5-OXOPROLINASE SUBUNIT B"/>
    <property type="match status" value="1"/>
</dbReference>